<dbReference type="Proteomes" id="UP000324479">
    <property type="component" value="Unassembled WGS sequence"/>
</dbReference>
<protein>
    <recommendedName>
        <fullName evidence="3">DUF1579 domain-containing protein</fullName>
    </recommendedName>
</protein>
<dbReference type="RefSeq" id="WP_150077270.1">
    <property type="nucleotide sequence ID" value="NZ_VWOX01000008.1"/>
</dbReference>
<evidence type="ECO:0000313" key="1">
    <source>
        <dbReference type="EMBL" id="KAA5542123.1"/>
    </source>
</evidence>
<gene>
    <name evidence="1" type="ORF">FYK55_15045</name>
</gene>
<comment type="caution">
    <text evidence="1">The sequence shown here is derived from an EMBL/GenBank/DDBJ whole genome shotgun (WGS) entry which is preliminary data.</text>
</comment>
<proteinExistence type="predicted"/>
<evidence type="ECO:0008006" key="3">
    <source>
        <dbReference type="Google" id="ProtNLM"/>
    </source>
</evidence>
<keyword evidence="2" id="KW-1185">Reference proteome</keyword>
<sequence>MIRALTFGVLVLLSMHTGWGDEKQDTHAEHHSTAAENPTMATLTKLVGTWVAADDKNQPTDQVVSVIKLTAGGSVLHETLFPGQDQEMVSIYTVDGEDVVMTHYCMLGNQPRMKASGQSTDNTIKWAFAGGSNLDPAKDKHMHGATLTILDPDHIKIEGVAWDNGKPAEEMCGTMNLVRQK</sequence>
<name>A0A5M6D460_9BACT</name>
<accession>A0A5M6D460</accession>
<dbReference type="AlphaFoldDB" id="A0A5M6D460"/>
<organism evidence="1 2">
    <name type="scientific">Roseiconus nitratireducens</name>
    <dbReference type="NCBI Taxonomy" id="2605748"/>
    <lineage>
        <taxon>Bacteria</taxon>
        <taxon>Pseudomonadati</taxon>
        <taxon>Planctomycetota</taxon>
        <taxon>Planctomycetia</taxon>
        <taxon>Pirellulales</taxon>
        <taxon>Pirellulaceae</taxon>
        <taxon>Roseiconus</taxon>
    </lineage>
</organism>
<evidence type="ECO:0000313" key="2">
    <source>
        <dbReference type="Proteomes" id="UP000324479"/>
    </source>
</evidence>
<reference evidence="1 2" key="1">
    <citation type="submission" date="2019-08" db="EMBL/GenBank/DDBJ databases">
        <authorList>
            <person name="Dhanesh K."/>
            <person name="Kumar G."/>
            <person name="Sasikala C."/>
            <person name="Venkata Ramana C."/>
        </authorList>
    </citation>
    <scope>NUCLEOTIDE SEQUENCE [LARGE SCALE GENOMIC DNA]</scope>
    <source>
        <strain evidence="1 2">JC645</strain>
    </source>
</reference>
<dbReference type="EMBL" id="VWOX01000008">
    <property type="protein sequence ID" value="KAA5542123.1"/>
    <property type="molecule type" value="Genomic_DNA"/>
</dbReference>